<evidence type="ECO:0000256" key="1">
    <source>
        <dbReference type="ARBA" id="ARBA00004141"/>
    </source>
</evidence>
<comment type="similarity">
    <text evidence="2">Belongs to the amino acid-polyamine-organocation (APC) superfamily. Spore germination protein (SGP) (TC 2.A.3.9) family.</text>
</comment>
<dbReference type="GO" id="GO:0009847">
    <property type="term" value="P:spore germination"/>
    <property type="evidence" value="ECO:0007669"/>
    <property type="project" value="InterPro"/>
</dbReference>
<evidence type="ECO:0000256" key="5">
    <source>
        <dbReference type="ARBA" id="ARBA00022692"/>
    </source>
</evidence>
<feature type="transmembrane region" description="Helical" evidence="8">
    <location>
        <begin position="181"/>
        <end position="204"/>
    </location>
</feature>
<feature type="transmembrane region" description="Helical" evidence="8">
    <location>
        <begin position="141"/>
        <end position="161"/>
    </location>
</feature>
<comment type="subcellular location">
    <subcellularLocation>
        <location evidence="1">Membrane</location>
        <topology evidence="1">Multi-pass membrane protein</topology>
    </subcellularLocation>
</comment>
<name>A0A1I3KKH4_9BACL</name>
<evidence type="ECO:0000313" key="9">
    <source>
        <dbReference type="EMBL" id="SFI72982.1"/>
    </source>
</evidence>
<keyword evidence="7 8" id="KW-0472">Membrane</keyword>
<feature type="transmembrane region" description="Helical" evidence="8">
    <location>
        <begin position="73"/>
        <end position="92"/>
    </location>
</feature>
<evidence type="ECO:0000256" key="7">
    <source>
        <dbReference type="ARBA" id="ARBA00023136"/>
    </source>
</evidence>
<feature type="transmembrane region" description="Helical" evidence="8">
    <location>
        <begin position="37"/>
        <end position="61"/>
    </location>
</feature>
<dbReference type="RefSeq" id="WP_092265919.1">
    <property type="nucleotide sequence ID" value="NZ_CP176856.1"/>
</dbReference>
<reference evidence="10" key="1">
    <citation type="submission" date="2016-10" db="EMBL/GenBank/DDBJ databases">
        <authorList>
            <person name="Varghese N."/>
            <person name="Submissions S."/>
        </authorList>
    </citation>
    <scope>NUCLEOTIDE SEQUENCE [LARGE SCALE GENOMIC DNA]</scope>
    <source>
        <strain evidence="10">OK042</strain>
    </source>
</reference>
<keyword evidence="3" id="KW-0813">Transport</keyword>
<keyword evidence="6 8" id="KW-1133">Transmembrane helix</keyword>
<feature type="transmembrane region" description="Helical" evidence="8">
    <location>
        <begin position="104"/>
        <end position="129"/>
    </location>
</feature>
<gene>
    <name evidence="9" type="ORF">SAMN05518846_10115</name>
</gene>
<evidence type="ECO:0000256" key="3">
    <source>
        <dbReference type="ARBA" id="ARBA00022448"/>
    </source>
</evidence>
<proteinExistence type="inferred from homology"/>
<dbReference type="InterPro" id="IPR004761">
    <property type="entry name" value="Spore_GerAB"/>
</dbReference>
<evidence type="ECO:0000256" key="8">
    <source>
        <dbReference type="SAM" id="Phobius"/>
    </source>
</evidence>
<dbReference type="STRING" id="1884381.SAMN05518846_10115"/>
<dbReference type="Pfam" id="PF03845">
    <property type="entry name" value="Spore_permease"/>
    <property type="match status" value="1"/>
</dbReference>
<keyword evidence="10" id="KW-1185">Reference proteome</keyword>
<evidence type="ECO:0000313" key="10">
    <source>
        <dbReference type="Proteomes" id="UP000198915"/>
    </source>
</evidence>
<dbReference type="PANTHER" id="PTHR34975:SF2">
    <property type="entry name" value="SPORE GERMINATION PROTEIN A2"/>
    <property type="match status" value="1"/>
</dbReference>
<evidence type="ECO:0000256" key="4">
    <source>
        <dbReference type="ARBA" id="ARBA00022544"/>
    </source>
</evidence>
<evidence type="ECO:0000256" key="2">
    <source>
        <dbReference type="ARBA" id="ARBA00007998"/>
    </source>
</evidence>
<dbReference type="GeneID" id="301129805"/>
<evidence type="ECO:0000256" key="6">
    <source>
        <dbReference type="ARBA" id="ARBA00022989"/>
    </source>
</evidence>
<feature type="transmembrane region" description="Helical" evidence="8">
    <location>
        <begin position="216"/>
        <end position="238"/>
    </location>
</feature>
<dbReference type="GO" id="GO:0016020">
    <property type="term" value="C:membrane"/>
    <property type="evidence" value="ECO:0007669"/>
    <property type="project" value="UniProtKB-SubCell"/>
</dbReference>
<protein>
    <submittedName>
        <fullName evidence="9">Spore germination protein KB</fullName>
    </submittedName>
</protein>
<sequence>MKISGYQLFWLIFTMEFGMTAIFTVSPVVFLAKQDTWISIIIAALIGLFNTFVAVKVSLLYPEQTFVQYSQTILGKWLGTFILVPYFLMWLLVTGNVLREYADFVFLALLSSTPLWCVILIMLGAAVYVTYSGGLRGIGRCSEIIGPISAIGGILIIILSIKDWNWLRILPVYYNTGAMHILKGSFIPASFLGESFLVVMLIAFLTKPQGAMIASLLGVLVASVAILAMTIVAILMFGPNLPAKFIYPLYSAVSFISVMDFIQNVDVLIVLLWIIGIFIKLSLYVFITSYGAAQLFHIKNWRRTIWFVASIVFVISLLPRNTNDTMDFAKLWGSVIYPVNVIGIPLFIWMIGAIRKRKQMAIMGGNDDIR</sequence>
<accession>A0A1I3KKH4</accession>
<organism evidence="9 10">
    <name type="scientific">Brevibacillus centrosporus</name>
    <dbReference type="NCBI Taxonomy" id="54910"/>
    <lineage>
        <taxon>Bacteria</taxon>
        <taxon>Bacillati</taxon>
        <taxon>Bacillota</taxon>
        <taxon>Bacilli</taxon>
        <taxon>Bacillales</taxon>
        <taxon>Paenibacillaceae</taxon>
        <taxon>Brevibacillus</taxon>
    </lineage>
</organism>
<feature type="transmembrane region" description="Helical" evidence="8">
    <location>
        <begin position="267"/>
        <end position="292"/>
    </location>
</feature>
<dbReference type="EMBL" id="FORT01000001">
    <property type="protein sequence ID" value="SFI72982.1"/>
    <property type="molecule type" value="Genomic_DNA"/>
</dbReference>
<feature type="transmembrane region" description="Helical" evidence="8">
    <location>
        <begin position="334"/>
        <end position="354"/>
    </location>
</feature>
<keyword evidence="4" id="KW-0309">Germination</keyword>
<keyword evidence="5 8" id="KW-0812">Transmembrane</keyword>
<dbReference type="Proteomes" id="UP000198915">
    <property type="component" value="Unassembled WGS sequence"/>
</dbReference>
<dbReference type="NCBIfam" id="TIGR00912">
    <property type="entry name" value="2A0309"/>
    <property type="match status" value="1"/>
</dbReference>
<dbReference type="AlphaFoldDB" id="A0A1I3KKH4"/>
<dbReference type="PANTHER" id="PTHR34975">
    <property type="entry name" value="SPORE GERMINATION PROTEIN A2"/>
    <property type="match status" value="1"/>
</dbReference>
<feature type="transmembrane region" description="Helical" evidence="8">
    <location>
        <begin position="304"/>
        <end position="322"/>
    </location>
</feature>
<feature type="transmembrane region" description="Helical" evidence="8">
    <location>
        <begin position="7"/>
        <end position="31"/>
    </location>
</feature>